<evidence type="ECO:0000313" key="3">
    <source>
        <dbReference type="Proteomes" id="UP001149165"/>
    </source>
</evidence>
<comment type="caution">
    <text evidence="2">The sequence shown here is derived from an EMBL/GenBank/DDBJ whole genome shotgun (WGS) entry which is preliminary data.</text>
</comment>
<dbReference type="EMBL" id="JAPQKH010000003">
    <property type="protein sequence ID" value="KAJ5106963.1"/>
    <property type="molecule type" value="Genomic_DNA"/>
</dbReference>
<name>A0A9W9KIT2_9EURO</name>
<reference evidence="2" key="1">
    <citation type="submission" date="2022-11" db="EMBL/GenBank/DDBJ databases">
        <authorList>
            <person name="Petersen C."/>
        </authorList>
    </citation>
    <scope>NUCLEOTIDE SEQUENCE</scope>
    <source>
        <strain evidence="2">IBT 30069</strain>
    </source>
</reference>
<dbReference type="OrthoDB" id="10389669at2759"/>
<evidence type="ECO:0000313" key="2">
    <source>
        <dbReference type="EMBL" id="KAJ5106963.1"/>
    </source>
</evidence>
<proteinExistence type="predicted"/>
<dbReference type="AlphaFoldDB" id="A0A9W9KIT2"/>
<feature type="region of interest" description="Disordered" evidence="1">
    <location>
        <begin position="1"/>
        <end position="25"/>
    </location>
</feature>
<accession>A0A9W9KIT2</accession>
<sequence length="158" mass="17862">MPSFHGGKRSDSPYDNTPTKKKTKDLMVERVSEELEGCGSFFKGNLQLGWADQEQNPSTQQEIQQSIRHQILGALQNRVHIILARRDLSRRHLEQQQVEQHGTGQHRLHPPRQTNFTVQISITSACGKFTQGCSPDAKAILHKYSSSDENNSNEQAPM</sequence>
<evidence type="ECO:0000256" key="1">
    <source>
        <dbReference type="SAM" id="MobiDB-lite"/>
    </source>
</evidence>
<organism evidence="2 3">
    <name type="scientific">Penicillium angulare</name>
    <dbReference type="NCBI Taxonomy" id="116970"/>
    <lineage>
        <taxon>Eukaryota</taxon>
        <taxon>Fungi</taxon>
        <taxon>Dikarya</taxon>
        <taxon>Ascomycota</taxon>
        <taxon>Pezizomycotina</taxon>
        <taxon>Eurotiomycetes</taxon>
        <taxon>Eurotiomycetidae</taxon>
        <taxon>Eurotiales</taxon>
        <taxon>Aspergillaceae</taxon>
        <taxon>Penicillium</taxon>
    </lineage>
</organism>
<gene>
    <name evidence="2" type="ORF">N7456_003638</name>
</gene>
<keyword evidence="3" id="KW-1185">Reference proteome</keyword>
<reference evidence="2" key="2">
    <citation type="journal article" date="2023" name="IMA Fungus">
        <title>Comparative genomic study of the Penicillium genus elucidates a diverse pangenome and 15 lateral gene transfer events.</title>
        <authorList>
            <person name="Petersen C."/>
            <person name="Sorensen T."/>
            <person name="Nielsen M.R."/>
            <person name="Sondergaard T.E."/>
            <person name="Sorensen J.L."/>
            <person name="Fitzpatrick D.A."/>
            <person name="Frisvad J.C."/>
            <person name="Nielsen K.L."/>
        </authorList>
    </citation>
    <scope>NUCLEOTIDE SEQUENCE</scope>
    <source>
        <strain evidence="2">IBT 30069</strain>
    </source>
</reference>
<dbReference type="Proteomes" id="UP001149165">
    <property type="component" value="Unassembled WGS sequence"/>
</dbReference>
<protein>
    <submittedName>
        <fullName evidence="2">Uncharacterized protein</fullName>
    </submittedName>
</protein>